<dbReference type="AlphaFoldDB" id="A0A1B0BCD6"/>
<dbReference type="VEuPathDB" id="VectorBase:GPPI025605"/>
<dbReference type="EMBL" id="JXJN01011962">
    <property type="status" value="NOT_ANNOTATED_CDS"/>
    <property type="molecule type" value="Genomic_DNA"/>
</dbReference>
<feature type="chain" id="PRO_5008404713" evidence="1">
    <location>
        <begin position="20"/>
        <end position="108"/>
    </location>
</feature>
<organism evidence="2 3">
    <name type="scientific">Glossina palpalis gambiensis</name>
    <dbReference type="NCBI Taxonomy" id="67801"/>
    <lineage>
        <taxon>Eukaryota</taxon>
        <taxon>Metazoa</taxon>
        <taxon>Ecdysozoa</taxon>
        <taxon>Arthropoda</taxon>
        <taxon>Hexapoda</taxon>
        <taxon>Insecta</taxon>
        <taxon>Pterygota</taxon>
        <taxon>Neoptera</taxon>
        <taxon>Endopterygota</taxon>
        <taxon>Diptera</taxon>
        <taxon>Brachycera</taxon>
        <taxon>Muscomorpha</taxon>
        <taxon>Hippoboscoidea</taxon>
        <taxon>Glossinidae</taxon>
        <taxon>Glossina</taxon>
    </lineage>
</organism>
<evidence type="ECO:0000256" key="1">
    <source>
        <dbReference type="SAM" id="SignalP"/>
    </source>
</evidence>
<dbReference type="EnsemblMetazoa" id="GPPI025605-RA">
    <property type="protein sequence ID" value="GPPI025605-PA"/>
    <property type="gene ID" value="GPPI025605"/>
</dbReference>
<reference evidence="2" key="2">
    <citation type="submission" date="2020-05" db="UniProtKB">
        <authorList>
            <consortium name="EnsemblMetazoa"/>
        </authorList>
    </citation>
    <scope>IDENTIFICATION</scope>
    <source>
        <strain evidence="2">IAEA</strain>
    </source>
</reference>
<protein>
    <submittedName>
        <fullName evidence="2">Uncharacterized protein</fullName>
    </submittedName>
</protein>
<evidence type="ECO:0000313" key="3">
    <source>
        <dbReference type="Proteomes" id="UP000092460"/>
    </source>
</evidence>
<feature type="signal peptide" evidence="1">
    <location>
        <begin position="1"/>
        <end position="19"/>
    </location>
</feature>
<keyword evidence="3" id="KW-1185">Reference proteome</keyword>
<name>A0A1B0BCD6_9MUSC</name>
<dbReference type="EMBL" id="JXJN01011961">
    <property type="status" value="NOT_ANNOTATED_CDS"/>
    <property type="molecule type" value="Genomic_DNA"/>
</dbReference>
<reference evidence="3" key="1">
    <citation type="submission" date="2015-01" db="EMBL/GenBank/DDBJ databases">
        <authorList>
            <person name="Aksoy S."/>
            <person name="Warren W."/>
            <person name="Wilson R.K."/>
        </authorList>
    </citation>
    <scope>NUCLEOTIDE SEQUENCE [LARGE SCALE GENOMIC DNA]</scope>
    <source>
        <strain evidence="3">IAEA</strain>
    </source>
</reference>
<accession>A0A1B0BCD6</accession>
<keyword evidence="1" id="KW-0732">Signal</keyword>
<dbReference type="Proteomes" id="UP000092460">
    <property type="component" value="Unassembled WGS sequence"/>
</dbReference>
<evidence type="ECO:0000313" key="2">
    <source>
        <dbReference type="EnsemblMetazoa" id="GPPI025605-PA"/>
    </source>
</evidence>
<proteinExistence type="predicted"/>
<sequence length="108" mass="12177">MSLILFVSIWECQVHKTAAAIAVPVAVDPFHCFHRLQELVSSSGGDSDVGYKSIDFINAGINLQLHLKNILLSSRLQKDLHIFRIYINCNENFNIIRKLLTTTTSYVS</sequence>